<dbReference type="PANTHER" id="PTHR43737">
    <property type="entry name" value="BLL7424 PROTEIN"/>
    <property type="match status" value="1"/>
</dbReference>
<evidence type="ECO:0000313" key="1">
    <source>
        <dbReference type="EMBL" id="QDS90649.1"/>
    </source>
</evidence>
<dbReference type="RefSeq" id="WP_218934375.1">
    <property type="nucleotide sequence ID" value="NZ_CP036261.1"/>
</dbReference>
<reference evidence="1 2" key="1">
    <citation type="submission" date="2019-02" db="EMBL/GenBank/DDBJ databases">
        <title>Deep-cultivation of Planctomycetes and their phenomic and genomic characterization uncovers novel biology.</title>
        <authorList>
            <person name="Wiegand S."/>
            <person name="Jogler M."/>
            <person name="Boedeker C."/>
            <person name="Pinto D."/>
            <person name="Vollmers J."/>
            <person name="Rivas-Marin E."/>
            <person name="Kohn T."/>
            <person name="Peeters S.H."/>
            <person name="Heuer A."/>
            <person name="Rast P."/>
            <person name="Oberbeckmann S."/>
            <person name="Bunk B."/>
            <person name="Jeske O."/>
            <person name="Meyerdierks A."/>
            <person name="Storesund J.E."/>
            <person name="Kallscheuer N."/>
            <person name="Luecker S."/>
            <person name="Lage O.M."/>
            <person name="Pohl T."/>
            <person name="Merkel B.J."/>
            <person name="Hornburger P."/>
            <person name="Mueller R.-W."/>
            <person name="Bruemmer F."/>
            <person name="Labrenz M."/>
            <person name="Spormann A.M."/>
            <person name="Op den Camp H."/>
            <person name="Overmann J."/>
            <person name="Amann R."/>
            <person name="Jetten M.S.M."/>
            <person name="Mascher T."/>
            <person name="Medema M.H."/>
            <person name="Devos D.P."/>
            <person name="Kaster A.-K."/>
            <person name="Ovreas L."/>
            <person name="Rohde M."/>
            <person name="Galperin M.Y."/>
            <person name="Jogler C."/>
        </authorList>
    </citation>
    <scope>NUCLEOTIDE SEQUENCE [LARGE SCALE GENOMIC DNA]</scope>
    <source>
        <strain evidence="1 2">EC9</strain>
    </source>
</reference>
<dbReference type="KEGG" id="ruv:EC9_48630"/>
<gene>
    <name evidence="1" type="ORF">EC9_48630</name>
</gene>
<sequence>MLPSHPHRSNRLSRRQLLRFGAAGLSASSLLQIRSSAAATKTEQAPPTTATTNAFGRAKSCIVLFAWGGMSHIDTLDVKPDASSDIRSIFHPIATRTPGYYVSEHLPKIAQQTHRMAIVRSVHHNAPSHRSGAYWNLTGHEPPNLSGNWEASRDDWPSLGSMVWDAKSQQPGSDLEQRLSRDGLSGAVCLPYSMYDGGRANGQDGGFLGMQRDPMIIKPREGKPYDGVSPSSGHIDLELVEGLDRDRLSARRKLLSQIDTSRDLQSTEGMQGMARHQTQALDMLLSERVQRTFDLNSEPAAVRERYGMHVCGQSVLTARKLTEAGVPLVTVYCSAGDLNGSVGAHWDTHGNGFNRLKNQMIPPWDQASAALLDDLSASGRLDETLVVWLTEFGRTPRVNPGGGRDHYPNVYSVAFAGAGIAGGLVYGKSDRNGAEPLDQPCGPADLHATIFHSLGISDHFTLYDTLGRPLTACDGRPLPLFA</sequence>
<dbReference type="PANTHER" id="PTHR43737:SF1">
    <property type="entry name" value="DUF1501 DOMAIN-CONTAINING PROTEIN"/>
    <property type="match status" value="1"/>
</dbReference>
<dbReference type="InterPro" id="IPR006311">
    <property type="entry name" value="TAT_signal"/>
</dbReference>
<name>A0A517M6Y9_9BACT</name>
<dbReference type="PROSITE" id="PS51318">
    <property type="entry name" value="TAT"/>
    <property type="match status" value="1"/>
</dbReference>
<dbReference type="InterPro" id="IPR017850">
    <property type="entry name" value="Alkaline_phosphatase_core_sf"/>
</dbReference>
<dbReference type="InterPro" id="IPR010869">
    <property type="entry name" value="DUF1501"/>
</dbReference>
<protein>
    <recommendedName>
        <fullName evidence="3">Sulfatase</fullName>
    </recommendedName>
</protein>
<dbReference type="SUPFAM" id="SSF53649">
    <property type="entry name" value="Alkaline phosphatase-like"/>
    <property type="match status" value="1"/>
</dbReference>
<proteinExistence type="predicted"/>
<organism evidence="1 2">
    <name type="scientific">Rosistilla ulvae</name>
    <dbReference type="NCBI Taxonomy" id="1930277"/>
    <lineage>
        <taxon>Bacteria</taxon>
        <taxon>Pseudomonadati</taxon>
        <taxon>Planctomycetota</taxon>
        <taxon>Planctomycetia</taxon>
        <taxon>Pirellulales</taxon>
        <taxon>Pirellulaceae</taxon>
        <taxon>Rosistilla</taxon>
    </lineage>
</organism>
<evidence type="ECO:0000313" key="2">
    <source>
        <dbReference type="Proteomes" id="UP000319557"/>
    </source>
</evidence>
<dbReference type="Proteomes" id="UP000319557">
    <property type="component" value="Chromosome"/>
</dbReference>
<dbReference type="AlphaFoldDB" id="A0A517M6Y9"/>
<keyword evidence="2" id="KW-1185">Reference proteome</keyword>
<dbReference type="Pfam" id="PF07394">
    <property type="entry name" value="DUF1501"/>
    <property type="match status" value="1"/>
</dbReference>
<evidence type="ECO:0008006" key="3">
    <source>
        <dbReference type="Google" id="ProtNLM"/>
    </source>
</evidence>
<accession>A0A517M6Y9</accession>
<dbReference type="EMBL" id="CP036261">
    <property type="protein sequence ID" value="QDS90649.1"/>
    <property type="molecule type" value="Genomic_DNA"/>
</dbReference>